<dbReference type="Proteomes" id="UP000586827">
    <property type="component" value="Unassembled WGS sequence"/>
</dbReference>
<dbReference type="EMBL" id="JABELX010000008">
    <property type="protein sequence ID" value="NNH72612.1"/>
    <property type="molecule type" value="Genomic_DNA"/>
</dbReference>
<gene>
    <name evidence="1" type="ORF">HLB23_22575</name>
</gene>
<comment type="caution">
    <text evidence="1">The sequence shown here is derived from an EMBL/GenBank/DDBJ whole genome shotgun (WGS) entry which is preliminary data.</text>
</comment>
<reference evidence="1 2" key="1">
    <citation type="submission" date="2020-05" db="EMBL/GenBank/DDBJ databases">
        <title>MicrobeNet Type strains.</title>
        <authorList>
            <person name="Nicholson A.C."/>
        </authorList>
    </citation>
    <scope>NUCLEOTIDE SEQUENCE [LARGE SCALE GENOMIC DNA]</scope>
    <source>
        <strain evidence="1 2">JCM 3224</strain>
    </source>
</reference>
<dbReference type="RefSeq" id="WP_067524880.1">
    <property type="nucleotide sequence ID" value="NZ_JABELX010000008.1"/>
</dbReference>
<proteinExistence type="predicted"/>
<dbReference type="AlphaFoldDB" id="A0A849C1L9"/>
<accession>A0A849C1L9</accession>
<organism evidence="1 2">
    <name type="scientific">Nocardia uniformis</name>
    <dbReference type="NCBI Taxonomy" id="53432"/>
    <lineage>
        <taxon>Bacteria</taxon>
        <taxon>Bacillati</taxon>
        <taxon>Actinomycetota</taxon>
        <taxon>Actinomycetes</taxon>
        <taxon>Mycobacteriales</taxon>
        <taxon>Nocardiaceae</taxon>
        <taxon>Nocardia</taxon>
    </lineage>
</organism>
<evidence type="ECO:0000313" key="1">
    <source>
        <dbReference type="EMBL" id="NNH72612.1"/>
    </source>
</evidence>
<keyword evidence="2" id="KW-1185">Reference proteome</keyword>
<name>A0A849C1L9_9NOCA</name>
<sequence>MFDNARLERKIDRLERKLDLIIKHLGIADPSTMLDYGEIDELIQRGKKIHAIKRYRELDPFASLLEAKNAIDARERKLG</sequence>
<protein>
    <submittedName>
        <fullName evidence="1">Uncharacterized protein</fullName>
    </submittedName>
</protein>
<evidence type="ECO:0000313" key="2">
    <source>
        <dbReference type="Proteomes" id="UP000586827"/>
    </source>
</evidence>